<evidence type="ECO:0000313" key="1">
    <source>
        <dbReference type="EMBL" id="TNN35108.1"/>
    </source>
</evidence>
<dbReference type="EMBL" id="SRLO01001829">
    <property type="protein sequence ID" value="TNN35108.1"/>
    <property type="molecule type" value="Genomic_DNA"/>
</dbReference>
<dbReference type="Proteomes" id="UP000314294">
    <property type="component" value="Unassembled WGS sequence"/>
</dbReference>
<reference evidence="1 2" key="1">
    <citation type="submission" date="2019-03" db="EMBL/GenBank/DDBJ databases">
        <title>First draft genome of Liparis tanakae, snailfish: a comprehensive survey of snailfish specific genes.</title>
        <authorList>
            <person name="Kim W."/>
            <person name="Song I."/>
            <person name="Jeong J.-H."/>
            <person name="Kim D."/>
            <person name="Kim S."/>
            <person name="Ryu S."/>
            <person name="Song J.Y."/>
            <person name="Lee S.K."/>
        </authorList>
    </citation>
    <scope>NUCLEOTIDE SEQUENCE [LARGE SCALE GENOMIC DNA]</scope>
    <source>
        <tissue evidence="1">Muscle</tissue>
    </source>
</reference>
<dbReference type="OrthoDB" id="8938717at2759"/>
<accession>A0A4Z2F239</accession>
<organism evidence="1 2">
    <name type="scientific">Liparis tanakae</name>
    <name type="common">Tanaka's snailfish</name>
    <dbReference type="NCBI Taxonomy" id="230148"/>
    <lineage>
        <taxon>Eukaryota</taxon>
        <taxon>Metazoa</taxon>
        <taxon>Chordata</taxon>
        <taxon>Craniata</taxon>
        <taxon>Vertebrata</taxon>
        <taxon>Euteleostomi</taxon>
        <taxon>Actinopterygii</taxon>
        <taxon>Neopterygii</taxon>
        <taxon>Teleostei</taxon>
        <taxon>Neoteleostei</taxon>
        <taxon>Acanthomorphata</taxon>
        <taxon>Eupercaria</taxon>
        <taxon>Perciformes</taxon>
        <taxon>Cottioidei</taxon>
        <taxon>Cottales</taxon>
        <taxon>Liparidae</taxon>
        <taxon>Liparis</taxon>
    </lineage>
</organism>
<name>A0A4Z2F239_9TELE</name>
<comment type="caution">
    <text evidence="1">The sequence shown here is derived from an EMBL/GenBank/DDBJ whole genome shotgun (WGS) entry which is preliminary data.</text>
</comment>
<sequence>MDEGLSQRYTAAGLETAVLPSGSCRLELRSTFLVVDQGDANNLFLFKASMLKIWRIQHVHILRGCLSDPELNYTKGEGAAAPIWIPERGPSPQEGFHFHQAQWVTGNSKPFRATLGSGTAQVTEDVFHPLQQIRWRDAAGGVRLLEPLEISLVYSEEGCREELAERCRESDAPRLKRRMQWNKSN</sequence>
<protein>
    <submittedName>
        <fullName evidence="1">Uncharacterized protein</fullName>
    </submittedName>
</protein>
<dbReference type="AlphaFoldDB" id="A0A4Z2F239"/>
<proteinExistence type="predicted"/>
<gene>
    <name evidence="1" type="ORF">EYF80_054727</name>
</gene>
<evidence type="ECO:0000313" key="2">
    <source>
        <dbReference type="Proteomes" id="UP000314294"/>
    </source>
</evidence>
<keyword evidence="2" id="KW-1185">Reference proteome</keyword>